<dbReference type="AlphaFoldDB" id="A0AAV2QFM9"/>
<keyword evidence="5" id="KW-0539">Nucleus</keyword>
<evidence type="ECO:0000256" key="5">
    <source>
        <dbReference type="ARBA" id="ARBA00023242"/>
    </source>
</evidence>
<accession>A0AAV2QFM9</accession>
<comment type="subcellular location">
    <subcellularLocation>
        <location evidence="2">Cytoplasm</location>
        <location evidence="2">Stress granule</location>
    </subcellularLocation>
    <subcellularLocation>
        <location evidence="1">Nucleus</location>
    </subcellularLocation>
</comment>
<dbReference type="GO" id="GO:0010494">
    <property type="term" value="C:cytoplasmic stress granule"/>
    <property type="evidence" value="ECO:0007669"/>
    <property type="project" value="UniProtKB-SubCell"/>
</dbReference>
<sequence length="164" mass="18517">MYNVSRGPSRIINRTRRDITQKLESLDQVRELTRKSSPVNESEDTTAATTMSSPRPTFQQLDSGRGKGGGGGRSQNGRAGAQHQPEIPPQHEELIRYFSDSWNRVCKDMEMNRQNGGHDSRGGGGNQIIYYSDEGAHQALENFVPFDLEAWWGKRIYQKMTQST</sequence>
<keyword evidence="8" id="KW-1185">Reference proteome</keyword>
<proteinExistence type="inferred from homology"/>
<dbReference type="GO" id="GO:0005634">
    <property type="term" value="C:nucleus"/>
    <property type="evidence" value="ECO:0007669"/>
    <property type="project" value="UniProtKB-SubCell"/>
</dbReference>
<name>A0AAV2QFM9_MEGNR</name>
<dbReference type="Proteomes" id="UP001497623">
    <property type="component" value="Unassembled WGS sequence"/>
</dbReference>
<evidence type="ECO:0000256" key="6">
    <source>
        <dbReference type="SAM" id="MobiDB-lite"/>
    </source>
</evidence>
<dbReference type="EMBL" id="CAXKWB010005655">
    <property type="protein sequence ID" value="CAL4079356.1"/>
    <property type="molecule type" value="Genomic_DNA"/>
</dbReference>
<protein>
    <recommendedName>
        <fullName evidence="9">MAPK regulated corepressor interacting protein 2</fullName>
    </recommendedName>
</protein>
<evidence type="ECO:0000256" key="1">
    <source>
        <dbReference type="ARBA" id="ARBA00004123"/>
    </source>
</evidence>
<organism evidence="7 8">
    <name type="scientific">Meganyctiphanes norvegica</name>
    <name type="common">Northern krill</name>
    <name type="synonym">Thysanopoda norvegica</name>
    <dbReference type="NCBI Taxonomy" id="48144"/>
    <lineage>
        <taxon>Eukaryota</taxon>
        <taxon>Metazoa</taxon>
        <taxon>Ecdysozoa</taxon>
        <taxon>Arthropoda</taxon>
        <taxon>Crustacea</taxon>
        <taxon>Multicrustacea</taxon>
        <taxon>Malacostraca</taxon>
        <taxon>Eumalacostraca</taxon>
        <taxon>Eucarida</taxon>
        <taxon>Euphausiacea</taxon>
        <taxon>Euphausiidae</taxon>
        <taxon>Meganyctiphanes</taxon>
    </lineage>
</organism>
<feature type="compositionally biased region" description="Polar residues" evidence="6">
    <location>
        <begin position="35"/>
        <end position="62"/>
    </location>
</feature>
<comment type="similarity">
    <text evidence="3">Belongs to the MCRIP family.</text>
</comment>
<evidence type="ECO:0000313" key="8">
    <source>
        <dbReference type="Proteomes" id="UP001497623"/>
    </source>
</evidence>
<evidence type="ECO:0000256" key="3">
    <source>
        <dbReference type="ARBA" id="ARBA00010821"/>
    </source>
</evidence>
<evidence type="ECO:0008006" key="9">
    <source>
        <dbReference type="Google" id="ProtNLM"/>
    </source>
</evidence>
<feature type="compositionally biased region" description="Basic and acidic residues" evidence="6">
    <location>
        <begin position="22"/>
        <end position="34"/>
    </location>
</feature>
<evidence type="ECO:0000313" key="7">
    <source>
        <dbReference type="EMBL" id="CAL4079356.1"/>
    </source>
</evidence>
<dbReference type="Pfam" id="PF14799">
    <property type="entry name" value="FAM195"/>
    <property type="match status" value="1"/>
</dbReference>
<evidence type="ECO:0000256" key="4">
    <source>
        <dbReference type="ARBA" id="ARBA00022490"/>
    </source>
</evidence>
<dbReference type="InterPro" id="IPR029428">
    <property type="entry name" value="MCRIP"/>
</dbReference>
<comment type="caution">
    <text evidence="7">The sequence shown here is derived from an EMBL/GenBank/DDBJ whole genome shotgun (WGS) entry which is preliminary data.</text>
</comment>
<evidence type="ECO:0000256" key="2">
    <source>
        <dbReference type="ARBA" id="ARBA00004210"/>
    </source>
</evidence>
<reference evidence="7 8" key="1">
    <citation type="submission" date="2024-05" db="EMBL/GenBank/DDBJ databases">
        <authorList>
            <person name="Wallberg A."/>
        </authorList>
    </citation>
    <scope>NUCLEOTIDE SEQUENCE [LARGE SCALE GENOMIC DNA]</scope>
</reference>
<feature type="region of interest" description="Disordered" evidence="6">
    <location>
        <begin position="22"/>
        <end position="91"/>
    </location>
</feature>
<gene>
    <name evidence="7" type="ORF">MNOR_LOCUS10950</name>
</gene>
<keyword evidence="4" id="KW-0963">Cytoplasm</keyword>